<dbReference type="EMBL" id="BT138960">
    <property type="protein sequence ID" value="AFK38755.1"/>
    <property type="molecule type" value="mRNA"/>
</dbReference>
<protein>
    <submittedName>
        <fullName evidence="1">Uncharacterized protein</fullName>
    </submittedName>
</protein>
<accession>I3SER3</accession>
<name>I3SER3_MEDTR</name>
<reference evidence="1" key="1">
    <citation type="submission" date="2012-05" db="EMBL/GenBank/DDBJ databases">
        <authorList>
            <person name="Krishnakumar V."/>
            <person name="Cheung F."/>
            <person name="Xiao Y."/>
            <person name="Chan A."/>
            <person name="Moskal W.A."/>
            <person name="Town C.D."/>
        </authorList>
    </citation>
    <scope>NUCLEOTIDE SEQUENCE</scope>
</reference>
<sequence length="28" mass="3198">MSRNNSQQLLLPNTLFVCVYLACKKSLI</sequence>
<organism evidence="1">
    <name type="scientific">Medicago truncatula</name>
    <name type="common">Barrel medic</name>
    <name type="synonym">Medicago tribuloides</name>
    <dbReference type="NCBI Taxonomy" id="3880"/>
    <lineage>
        <taxon>Eukaryota</taxon>
        <taxon>Viridiplantae</taxon>
        <taxon>Streptophyta</taxon>
        <taxon>Embryophyta</taxon>
        <taxon>Tracheophyta</taxon>
        <taxon>Spermatophyta</taxon>
        <taxon>Magnoliopsida</taxon>
        <taxon>eudicotyledons</taxon>
        <taxon>Gunneridae</taxon>
        <taxon>Pentapetalae</taxon>
        <taxon>rosids</taxon>
        <taxon>fabids</taxon>
        <taxon>Fabales</taxon>
        <taxon>Fabaceae</taxon>
        <taxon>Papilionoideae</taxon>
        <taxon>50 kb inversion clade</taxon>
        <taxon>NPAAA clade</taxon>
        <taxon>Hologalegina</taxon>
        <taxon>IRL clade</taxon>
        <taxon>Trifolieae</taxon>
        <taxon>Medicago</taxon>
    </lineage>
</organism>
<dbReference type="AlphaFoldDB" id="I3SER3"/>
<proteinExistence type="evidence at transcript level"/>
<evidence type="ECO:0000313" key="1">
    <source>
        <dbReference type="EMBL" id="AFK38755.1"/>
    </source>
</evidence>